<dbReference type="NCBIfam" id="NF009967">
    <property type="entry name" value="PRK13430.1"/>
    <property type="match status" value="1"/>
</dbReference>
<proteinExistence type="inferred from homology"/>
<comment type="subcellular location">
    <subcellularLocation>
        <location evidence="8">Cell membrane</location>
        <topology evidence="8">Peripheral membrane protein</topology>
    </subcellularLocation>
    <subcellularLocation>
        <location evidence="1">Membrane</location>
    </subcellularLocation>
</comment>
<evidence type="ECO:0000256" key="7">
    <source>
        <dbReference type="ARBA" id="ARBA00023310"/>
    </source>
</evidence>
<organism evidence="9 10">
    <name type="scientific">Bifidobacterium gallicum DSM 20093 = LMG 11596</name>
    <dbReference type="NCBI Taxonomy" id="561180"/>
    <lineage>
        <taxon>Bacteria</taxon>
        <taxon>Bacillati</taxon>
        <taxon>Actinomycetota</taxon>
        <taxon>Actinomycetes</taxon>
        <taxon>Bifidobacteriales</taxon>
        <taxon>Bifidobacteriaceae</taxon>
        <taxon>Bifidobacterium</taxon>
    </lineage>
</organism>
<dbReference type="AlphaFoldDB" id="A0A087AJV3"/>
<sequence>MRGEASRLADRSSRDLMASKLKAMGGDAGQLADQMFVVCGILDANPRLQRAMTDPGRPTEDKQSLVRKLLGDNALPITVAIMDDLVSRAWSRAYDIDNAVEDFGVDAIMYEADSEGKTLQVSIELAQLQSALLNLPVVRSRLSETNGVAPQARVELLHKLIGDAQFDPITMKLADHIALNPRKRRYVETLQWLISKFSRHMGESMVTVTTATAMSDAQIQRLIAVYSKQLGHPVHIHCVVDPSVLGGMRVQVGDSVTDRTVVAQLENLKRMANMAPSF</sequence>
<evidence type="ECO:0000313" key="10">
    <source>
        <dbReference type="Proteomes" id="UP000029074"/>
    </source>
</evidence>
<dbReference type="PROSITE" id="PS00389">
    <property type="entry name" value="ATPASE_DELTA"/>
    <property type="match status" value="1"/>
</dbReference>
<dbReference type="GO" id="GO:0045259">
    <property type="term" value="C:proton-transporting ATP synthase complex"/>
    <property type="evidence" value="ECO:0007669"/>
    <property type="project" value="UniProtKB-KW"/>
</dbReference>
<comment type="function">
    <text evidence="8">This protein is part of the stalk that links CF(0) to CF(1). It either transmits conformational changes from CF(0) to CF(1) or is implicated in proton conduction.</text>
</comment>
<dbReference type="GO" id="GO:0005886">
    <property type="term" value="C:plasma membrane"/>
    <property type="evidence" value="ECO:0007669"/>
    <property type="project" value="UniProtKB-SubCell"/>
</dbReference>
<evidence type="ECO:0000256" key="2">
    <source>
        <dbReference type="ARBA" id="ARBA00022448"/>
    </source>
</evidence>
<evidence type="ECO:0000256" key="6">
    <source>
        <dbReference type="ARBA" id="ARBA00023196"/>
    </source>
</evidence>
<dbReference type="PRINTS" id="PR00125">
    <property type="entry name" value="ATPASEDELTA"/>
</dbReference>
<gene>
    <name evidence="8" type="primary">atpH</name>
    <name evidence="9" type="ORF">BGLCM_0637</name>
</gene>
<dbReference type="PANTHER" id="PTHR11910">
    <property type="entry name" value="ATP SYNTHASE DELTA CHAIN"/>
    <property type="match status" value="1"/>
</dbReference>
<keyword evidence="3 8" id="KW-0375">Hydrogen ion transport</keyword>
<comment type="function">
    <text evidence="8">F(1)F(0) ATP synthase produces ATP from ADP in the presence of a proton or sodium gradient. F-type ATPases consist of two structural domains, F(1) containing the extramembraneous catalytic core and F(0) containing the membrane proton channel, linked together by a central stalk and a peripheral stalk. During catalysis, ATP synthesis in the catalytic domain of F(1) is coupled via a rotary mechanism of the central stalk subunits to proton translocation.</text>
</comment>
<keyword evidence="5 8" id="KW-0472">Membrane</keyword>
<dbReference type="HAMAP" id="MF_01416">
    <property type="entry name" value="ATP_synth_delta_bact"/>
    <property type="match status" value="1"/>
</dbReference>
<name>A0A087AJV3_9BIFI</name>
<dbReference type="EMBL" id="JGYW01000004">
    <property type="protein sequence ID" value="KFI59053.1"/>
    <property type="molecule type" value="Genomic_DNA"/>
</dbReference>
<protein>
    <recommendedName>
        <fullName evidence="8">ATP synthase subunit delta</fullName>
    </recommendedName>
    <alternativeName>
        <fullName evidence="8">ATP synthase F(1) sector subunit delta</fullName>
    </alternativeName>
    <alternativeName>
        <fullName evidence="8">F-type ATPase subunit delta</fullName>
        <shortName evidence="8">F-ATPase subunit delta</shortName>
    </alternativeName>
</protein>
<evidence type="ECO:0000256" key="5">
    <source>
        <dbReference type="ARBA" id="ARBA00023136"/>
    </source>
</evidence>
<keyword evidence="2 8" id="KW-0813">Transport</keyword>
<dbReference type="Proteomes" id="UP000029074">
    <property type="component" value="Unassembled WGS sequence"/>
</dbReference>
<keyword evidence="10" id="KW-1185">Reference proteome</keyword>
<evidence type="ECO:0000313" key="9">
    <source>
        <dbReference type="EMBL" id="KFI59053.1"/>
    </source>
</evidence>
<keyword evidence="8" id="KW-1003">Cell membrane</keyword>
<dbReference type="Pfam" id="PF00213">
    <property type="entry name" value="OSCP"/>
    <property type="match status" value="1"/>
</dbReference>
<dbReference type="GO" id="GO:0046933">
    <property type="term" value="F:proton-transporting ATP synthase activity, rotational mechanism"/>
    <property type="evidence" value="ECO:0007669"/>
    <property type="project" value="UniProtKB-UniRule"/>
</dbReference>
<accession>A0A087AJV3</accession>
<evidence type="ECO:0000256" key="8">
    <source>
        <dbReference type="HAMAP-Rule" id="MF_01416"/>
    </source>
</evidence>
<evidence type="ECO:0000256" key="4">
    <source>
        <dbReference type="ARBA" id="ARBA00023065"/>
    </source>
</evidence>
<dbReference type="InterPro" id="IPR000711">
    <property type="entry name" value="ATPase_OSCP/dsu"/>
</dbReference>
<comment type="similarity">
    <text evidence="8">Belongs to the ATPase delta chain family.</text>
</comment>
<keyword evidence="4 8" id="KW-0406">Ion transport</keyword>
<dbReference type="OrthoDB" id="5242917at2"/>
<dbReference type="InterPro" id="IPR020781">
    <property type="entry name" value="ATPase_OSCP/d_CS"/>
</dbReference>
<comment type="caution">
    <text evidence="9">The sequence shown here is derived from an EMBL/GenBank/DDBJ whole genome shotgun (WGS) entry which is preliminary data.</text>
</comment>
<keyword evidence="6 8" id="KW-0139">CF(1)</keyword>
<reference evidence="9 10" key="1">
    <citation type="submission" date="2014-03" db="EMBL/GenBank/DDBJ databases">
        <title>Genomics of Bifidobacteria.</title>
        <authorList>
            <person name="Ventura M."/>
            <person name="Milani C."/>
            <person name="Lugli G.A."/>
        </authorList>
    </citation>
    <scope>NUCLEOTIDE SEQUENCE [LARGE SCALE GENOMIC DNA]</scope>
    <source>
        <strain evidence="9 10">LMG 11596</strain>
    </source>
</reference>
<evidence type="ECO:0000256" key="3">
    <source>
        <dbReference type="ARBA" id="ARBA00022781"/>
    </source>
</evidence>
<keyword evidence="7 8" id="KW-0066">ATP synthesis</keyword>
<evidence type="ECO:0000256" key="1">
    <source>
        <dbReference type="ARBA" id="ARBA00004370"/>
    </source>
</evidence>
<dbReference type="RefSeq" id="WP_044084746.1">
    <property type="nucleotide sequence ID" value="NZ_JGYW01000004.1"/>
</dbReference>